<feature type="compositionally biased region" description="Acidic residues" evidence="1">
    <location>
        <begin position="262"/>
        <end position="272"/>
    </location>
</feature>
<dbReference type="AlphaFoldDB" id="A0A813IGJ2"/>
<feature type="compositionally biased region" description="Basic and acidic residues" evidence="1">
    <location>
        <begin position="558"/>
        <end position="567"/>
    </location>
</feature>
<feature type="region of interest" description="Disordered" evidence="1">
    <location>
        <begin position="734"/>
        <end position="767"/>
    </location>
</feature>
<protein>
    <submittedName>
        <fullName evidence="2">Uncharacterized protein</fullName>
    </submittedName>
</protein>
<proteinExistence type="predicted"/>
<evidence type="ECO:0000256" key="1">
    <source>
        <dbReference type="SAM" id="MobiDB-lite"/>
    </source>
</evidence>
<evidence type="ECO:0000313" key="3">
    <source>
        <dbReference type="Proteomes" id="UP000626109"/>
    </source>
</evidence>
<dbReference type="Proteomes" id="UP000626109">
    <property type="component" value="Unassembled WGS sequence"/>
</dbReference>
<feature type="region of interest" description="Disordered" evidence="1">
    <location>
        <begin position="251"/>
        <end position="272"/>
    </location>
</feature>
<evidence type="ECO:0000313" key="2">
    <source>
        <dbReference type="EMBL" id="CAE8650499.1"/>
    </source>
</evidence>
<name>A0A813IGJ2_POLGL</name>
<feature type="region of interest" description="Disordered" evidence="1">
    <location>
        <begin position="655"/>
        <end position="682"/>
    </location>
</feature>
<sequence>MWQRTLCLQKGAALHDGDLRAVNAFRSTLLELQRRKTHRLTGIWRDTFGGEDRHIECLDGLPFGGGRTDSVGSFSSRSPVTVSDNGHEELLSISRCAASGGSASTERQLIRGTAGGSCWSAVGGLGEKVDSLGISCEEQEDGSLRWSDGPLWVRAYGDSDSQAPALEAFASGTVSSFRKAAQSLLKLTCLSEESAAEGSDSCWPARLVPLRPRDFGVSPGSALTPLDLEAVEAKLAGFSSHLTHVSADQAASFSRDGNSYEEVSDDDNSEDEDDIFIDTSQEAVNEDYMMRIAEDNDFTPQQSKHLSMVENALAMPSTPMCADCQLDGKSFTKSQMAKHQDERRCEDCVGKAQSAVYRPADGPSSQAAGAGLLAPGGQTVAVCSACKMQLTPENCTKSQRTQVVLDSSWVFGSADSGQNGSCLQGVPLCAAARVQVLCQEFEEPSPQVLCMPDLAFYSSLTLGEGTATAEGEMTEGQGGSHGQKLSGFTLRLFDPPQVDPNELRGQDILRSLRAESASNLSAWSSFQSTQPCMPDRRAPLRPSSAGRRNVPKLPGPRDSFERSERVPPRPQSARETLQRLRVDTSRSVEKRNYFVPSARQQAAAMAAEMRQRQEEERLRVERWASQRLAAERFARFAAERNERVRCDLLAQALEPRPLPRQSQQAQREVSAPAAPSFRPQPRTGLREVKEEFRDEAKEEAKRQKLEAVWEHALHVRKSSACGQQSRCGAGTLLGSRIPSGGGSAAEAQALKGRRPMSAPMGSRRVRA</sequence>
<dbReference type="EMBL" id="CAJNNW010008900">
    <property type="protein sequence ID" value="CAE8650499.1"/>
    <property type="molecule type" value="Genomic_DNA"/>
</dbReference>
<gene>
    <name evidence="2" type="ORF">PGLA2088_LOCUS8305</name>
</gene>
<reference evidence="2" key="1">
    <citation type="submission" date="2021-02" db="EMBL/GenBank/DDBJ databases">
        <authorList>
            <person name="Dougan E. K."/>
            <person name="Rhodes N."/>
            <person name="Thang M."/>
            <person name="Chan C."/>
        </authorList>
    </citation>
    <scope>NUCLEOTIDE SEQUENCE</scope>
</reference>
<feature type="region of interest" description="Disordered" evidence="1">
    <location>
        <begin position="525"/>
        <end position="576"/>
    </location>
</feature>
<organism evidence="2 3">
    <name type="scientific">Polarella glacialis</name>
    <name type="common">Dinoflagellate</name>
    <dbReference type="NCBI Taxonomy" id="89957"/>
    <lineage>
        <taxon>Eukaryota</taxon>
        <taxon>Sar</taxon>
        <taxon>Alveolata</taxon>
        <taxon>Dinophyceae</taxon>
        <taxon>Suessiales</taxon>
        <taxon>Suessiaceae</taxon>
        <taxon>Polarella</taxon>
    </lineage>
</organism>
<comment type="caution">
    <text evidence="2">The sequence shown here is derived from an EMBL/GenBank/DDBJ whole genome shotgun (WGS) entry which is preliminary data.</text>
</comment>
<accession>A0A813IGJ2</accession>